<organism evidence="3 4">
    <name type="scientific">Algimonas arctica</name>
    <dbReference type="NCBI Taxonomy" id="1479486"/>
    <lineage>
        <taxon>Bacteria</taxon>
        <taxon>Pseudomonadati</taxon>
        <taxon>Pseudomonadota</taxon>
        <taxon>Alphaproteobacteria</taxon>
        <taxon>Maricaulales</taxon>
        <taxon>Robiginitomaculaceae</taxon>
        <taxon>Algimonas</taxon>
    </lineage>
</organism>
<gene>
    <name evidence="3" type="ORF">GCM10009069_20620</name>
</gene>
<dbReference type="AlphaFoldDB" id="A0A8J3CSU7"/>
<sequence length="617" mass="70444">MTYLRPLAVTLLLLGACSQADTSTQATAPATSDVAQAESPSSEQTESAMLNAWFERRFEENVMESPEYLARLGRKDRNDEWNDETKAAWLDRMDRVRSDLEFLTQEVDVDALDEDTALSHRLYVRNAETTLEGMRWYDYNYSFNQMYGTHSGIPTFLLNQHKIENEADARAYVTRLKTIPAKMDPVIERSKTSFDKGIAPPKFVYAHLLRDIDNITSGAPFEPDAELNLMLENFRAKVELLDLSDETRETLFADAIQAMDEQVGPAYARLNAELRRQQASASADDGVWKLPDGADYYAYRLNLMTTTDLSADEIHDIGLREVDRIHAEMREIMKTVKFDGDLQAFFAFMRTDPQFYYPNTEAGKADYLAEATAIIDVMKGRLDDVFLRKPKSALEVRAVEAFREQSAGKAFYNAPASDGSRPGYYYANLYDMAQMPKYQMEALAYHEGIPGHHMQIAIAQELEGVPLFRKYGRYTPYSEGWGLYSEFLPKEMGFYEDPYSDFGRLAMELWRACRLVVDTGLHHKQWTREEAIDYLKENTPNPEGDITKAIERYIVMPGQATAYMIGKIKILELREHAKTELGDAFDIREFHDVIIASGPVPLSIMEERVNAYITATR</sequence>
<dbReference type="PANTHER" id="PTHR33361">
    <property type="entry name" value="GLR0591 PROTEIN"/>
    <property type="match status" value="1"/>
</dbReference>
<accession>A0A8J3CSU7</accession>
<name>A0A8J3CSU7_9PROT</name>
<proteinExistence type="predicted"/>
<keyword evidence="4" id="KW-1185">Reference proteome</keyword>
<evidence type="ECO:0000313" key="4">
    <source>
        <dbReference type="Proteomes" id="UP000634004"/>
    </source>
</evidence>
<reference evidence="3" key="1">
    <citation type="journal article" date="2014" name="Int. J. Syst. Evol. Microbiol.">
        <title>Complete genome sequence of Corynebacterium casei LMG S-19264T (=DSM 44701T), isolated from a smear-ripened cheese.</title>
        <authorList>
            <consortium name="US DOE Joint Genome Institute (JGI-PGF)"/>
            <person name="Walter F."/>
            <person name="Albersmeier A."/>
            <person name="Kalinowski J."/>
            <person name="Ruckert C."/>
        </authorList>
    </citation>
    <scope>NUCLEOTIDE SEQUENCE</scope>
    <source>
        <strain evidence="3">KCTC 32513</strain>
    </source>
</reference>
<dbReference type="InterPro" id="IPR010281">
    <property type="entry name" value="DUF885"/>
</dbReference>
<dbReference type="EMBL" id="BMZH01000008">
    <property type="protein sequence ID" value="GHA97599.1"/>
    <property type="molecule type" value="Genomic_DNA"/>
</dbReference>
<protein>
    <recommendedName>
        <fullName evidence="5">DUF885 domain-containing protein</fullName>
    </recommendedName>
</protein>
<dbReference type="RefSeq" id="WP_189498131.1">
    <property type="nucleotide sequence ID" value="NZ_BMZH01000008.1"/>
</dbReference>
<evidence type="ECO:0000313" key="3">
    <source>
        <dbReference type="EMBL" id="GHA97599.1"/>
    </source>
</evidence>
<keyword evidence="2" id="KW-0732">Signal</keyword>
<dbReference type="PROSITE" id="PS51257">
    <property type="entry name" value="PROKAR_LIPOPROTEIN"/>
    <property type="match status" value="1"/>
</dbReference>
<reference evidence="3" key="2">
    <citation type="submission" date="2020-09" db="EMBL/GenBank/DDBJ databases">
        <authorList>
            <person name="Sun Q."/>
            <person name="Kim S."/>
        </authorList>
    </citation>
    <scope>NUCLEOTIDE SEQUENCE</scope>
    <source>
        <strain evidence="3">KCTC 32513</strain>
    </source>
</reference>
<feature type="chain" id="PRO_5035166699" description="DUF885 domain-containing protein" evidence="2">
    <location>
        <begin position="21"/>
        <end position="617"/>
    </location>
</feature>
<evidence type="ECO:0000256" key="2">
    <source>
        <dbReference type="SAM" id="SignalP"/>
    </source>
</evidence>
<evidence type="ECO:0000256" key="1">
    <source>
        <dbReference type="SAM" id="MobiDB-lite"/>
    </source>
</evidence>
<evidence type="ECO:0008006" key="5">
    <source>
        <dbReference type="Google" id="ProtNLM"/>
    </source>
</evidence>
<dbReference type="Proteomes" id="UP000634004">
    <property type="component" value="Unassembled WGS sequence"/>
</dbReference>
<comment type="caution">
    <text evidence="3">The sequence shown here is derived from an EMBL/GenBank/DDBJ whole genome shotgun (WGS) entry which is preliminary data.</text>
</comment>
<feature type="signal peptide" evidence="2">
    <location>
        <begin position="1"/>
        <end position="20"/>
    </location>
</feature>
<dbReference type="PANTHER" id="PTHR33361:SF16">
    <property type="entry name" value="DUF885 DOMAIN-CONTAINING PROTEIN"/>
    <property type="match status" value="1"/>
</dbReference>
<dbReference type="Pfam" id="PF05960">
    <property type="entry name" value="DUF885"/>
    <property type="match status" value="1"/>
</dbReference>
<feature type="region of interest" description="Disordered" evidence="1">
    <location>
        <begin position="26"/>
        <end position="46"/>
    </location>
</feature>